<dbReference type="PANTHER" id="PTHR45138">
    <property type="entry name" value="REGULATORY COMPONENTS OF SENSORY TRANSDUCTION SYSTEM"/>
    <property type="match status" value="1"/>
</dbReference>
<feature type="transmembrane region" description="Helical" evidence="1">
    <location>
        <begin position="177"/>
        <end position="199"/>
    </location>
</feature>
<dbReference type="SMART" id="SM00267">
    <property type="entry name" value="GGDEF"/>
    <property type="match status" value="1"/>
</dbReference>
<dbReference type="GO" id="GO:0043709">
    <property type="term" value="P:cell adhesion involved in single-species biofilm formation"/>
    <property type="evidence" value="ECO:0007669"/>
    <property type="project" value="TreeGrafter"/>
</dbReference>
<feature type="domain" description="GGDEF" evidence="2">
    <location>
        <begin position="373"/>
        <end position="503"/>
    </location>
</feature>
<comment type="caution">
    <text evidence="3">The sequence shown here is derived from an EMBL/GenBank/DDBJ whole genome shotgun (WGS) entry which is preliminary data.</text>
</comment>
<dbReference type="Proteomes" id="UP000243650">
    <property type="component" value="Unassembled WGS sequence"/>
</dbReference>
<dbReference type="Pfam" id="PF00990">
    <property type="entry name" value="GGDEF"/>
    <property type="match status" value="1"/>
</dbReference>
<reference evidence="3 4" key="1">
    <citation type="submission" date="2018-03" db="EMBL/GenBank/DDBJ databases">
        <title>Bacillus urumqiensis sp. nov., a moderately haloalkaliphilic bacterium isolated from a salt lake.</title>
        <authorList>
            <person name="Zhao B."/>
            <person name="Liao Z."/>
        </authorList>
    </citation>
    <scope>NUCLEOTIDE SEQUENCE [LARGE SCALE GENOMIC DNA]</scope>
    <source>
        <strain evidence="3 4">BZ-SZ-XJ18</strain>
    </source>
</reference>
<feature type="transmembrane region" description="Helical" evidence="1">
    <location>
        <begin position="69"/>
        <end position="89"/>
    </location>
</feature>
<dbReference type="RefSeq" id="WP_105958146.1">
    <property type="nucleotide sequence ID" value="NZ_PVNS01000003.1"/>
</dbReference>
<dbReference type="InterPro" id="IPR029787">
    <property type="entry name" value="Nucleotide_cyclase"/>
</dbReference>
<dbReference type="NCBIfam" id="TIGR00254">
    <property type="entry name" value="GGDEF"/>
    <property type="match status" value="1"/>
</dbReference>
<dbReference type="AlphaFoldDB" id="A0A2P6MJQ5"/>
<organism evidence="3 4">
    <name type="scientific">Alkalicoccus urumqiensis</name>
    <name type="common">Bacillus urumqiensis</name>
    <dbReference type="NCBI Taxonomy" id="1548213"/>
    <lineage>
        <taxon>Bacteria</taxon>
        <taxon>Bacillati</taxon>
        <taxon>Bacillota</taxon>
        <taxon>Bacilli</taxon>
        <taxon>Bacillales</taxon>
        <taxon>Bacillaceae</taxon>
        <taxon>Alkalicoccus</taxon>
    </lineage>
</organism>
<gene>
    <name evidence="3" type="ORF">C6I21_03980</name>
</gene>
<feature type="transmembrane region" description="Helical" evidence="1">
    <location>
        <begin position="35"/>
        <end position="57"/>
    </location>
</feature>
<dbReference type="Pfam" id="PF16927">
    <property type="entry name" value="HisKA_7TM"/>
    <property type="match status" value="1"/>
</dbReference>
<keyword evidence="1" id="KW-0472">Membrane</keyword>
<dbReference type="Gene3D" id="3.30.70.270">
    <property type="match status" value="1"/>
</dbReference>
<feature type="transmembrane region" description="Helical" evidence="1">
    <location>
        <begin position="6"/>
        <end position="26"/>
    </location>
</feature>
<dbReference type="SUPFAM" id="SSF55073">
    <property type="entry name" value="Nucleotide cyclase"/>
    <property type="match status" value="1"/>
</dbReference>
<dbReference type="InterPro" id="IPR043128">
    <property type="entry name" value="Rev_trsase/Diguanyl_cyclase"/>
</dbReference>
<evidence type="ECO:0000313" key="4">
    <source>
        <dbReference type="Proteomes" id="UP000243650"/>
    </source>
</evidence>
<dbReference type="GO" id="GO:1902201">
    <property type="term" value="P:negative regulation of bacterial-type flagellum-dependent cell motility"/>
    <property type="evidence" value="ECO:0007669"/>
    <property type="project" value="TreeGrafter"/>
</dbReference>
<name>A0A2P6MJQ5_ALKUR</name>
<dbReference type="GO" id="GO:0005886">
    <property type="term" value="C:plasma membrane"/>
    <property type="evidence" value="ECO:0007669"/>
    <property type="project" value="TreeGrafter"/>
</dbReference>
<dbReference type="CDD" id="cd01949">
    <property type="entry name" value="GGDEF"/>
    <property type="match status" value="1"/>
</dbReference>
<accession>A0A2P6MJQ5</accession>
<dbReference type="InterPro" id="IPR000160">
    <property type="entry name" value="GGDEF_dom"/>
</dbReference>
<dbReference type="InterPro" id="IPR050469">
    <property type="entry name" value="Diguanylate_Cyclase"/>
</dbReference>
<dbReference type="Gene3D" id="3.30.450.20">
    <property type="entry name" value="PAS domain"/>
    <property type="match status" value="1"/>
</dbReference>
<dbReference type="PANTHER" id="PTHR45138:SF9">
    <property type="entry name" value="DIGUANYLATE CYCLASE DGCM-RELATED"/>
    <property type="match status" value="1"/>
</dbReference>
<dbReference type="FunFam" id="3.30.70.270:FF:000001">
    <property type="entry name" value="Diguanylate cyclase domain protein"/>
    <property type="match status" value="1"/>
</dbReference>
<dbReference type="EMBL" id="PVNS01000003">
    <property type="protein sequence ID" value="PRO66509.1"/>
    <property type="molecule type" value="Genomic_DNA"/>
</dbReference>
<dbReference type="InterPro" id="IPR031621">
    <property type="entry name" value="HisKA_7TM"/>
</dbReference>
<feature type="transmembrane region" description="Helical" evidence="1">
    <location>
        <begin position="205"/>
        <end position="222"/>
    </location>
</feature>
<proteinExistence type="predicted"/>
<protein>
    <recommendedName>
        <fullName evidence="2">GGDEF domain-containing protein</fullName>
    </recommendedName>
</protein>
<keyword evidence="1" id="KW-1133">Transmembrane helix</keyword>
<evidence type="ECO:0000256" key="1">
    <source>
        <dbReference type="SAM" id="Phobius"/>
    </source>
</evidence>
<feature type="transmembrane region" description="Helical" evidence="1">
    <location>
        <begin position="144"/>
        <end position="165"/>
    </location>
</feature>
<evidence type="ECO:0000313" key="3">
    <source>
        <dbReference type="EMBL" id="PRO66509.1"/>
    </source>
</evidence>
<evidence type="ECO:0000259" key="2">
    <source>
        <dbReference type="PROSITE" id="PS50887"/>
    </source>
</evidence>
<keyword evidence="4" id="KW-1185">Reference proteome</keyword>
<keyword evidence="1" id="KW-0812">Transmembrane</keyword>
<dbReference type="OrthoDB" id="9759607at2"/>
<dbReference type="PROSITE" id="PS50887">
    <property type="entry name" value="GGDEF"/>
    <property type="match status" value="1"/>
</dbReference>
<feature type="transmembrane region" description="Helical" evidence="1">
    <location>
        <begin position="96"/>
        <end position="116"/>
    </location>
</feature>
<dbReference type="GO" id="GO:0052621">
    <property type="term" value="F:diguanylate cyclase activity"/>
    <property type="evidence" value="ECO:0007669"/>
    <property type="project" value="TreeGrafter"/>
</dbReference>
<sequence>MNWLDPYTFLLALLGFLSILVAVLLFRPPWKLARLLLAAAAVLSGVFVLLTVLELYAHNPRDMLWLRNFQQISLMFAPVFLFGYALELYEESSGRTVRWMTIAALPTFADVILIFTDGYHGWMRESVTVELVAGYTEISTSSTLLNSLLGTYSYVLLLVAVILLLRSSWDVPERFRITYRLSALIIATPMLIIVTVPLLGWEIPGLFALANAATGLILIALYRRLDFNTVWPVPRQVILENLSEGIMLINEQGDFVEVNESGRRILALGASGDREPETESIHHLFQHQPELLQALTSGRSEAITCQHHGWVFEVQVTVLDRRSQYLRLLVWNNVTEKWAYEQQLEEMARTDPLTKLLNRGAFLEFYEKEREDWDGTFLLLDIDHFKKLNDTYGHVSGDYALKAVASLLKEHFGADREKVVRLGGEEFGILLPAPPKEAAMRAEAFQKALSSMEISSVPQQITVSIGLSRVAPGSRFEAVYQQADEAMYEAKQAGRNALHWAPAAT</sequence>